<keyword evidence="7" id="KW-0046">Antibiotic resistance</keyword>
<feature type="transmembrane region" description="Helical" evidence="8">
    <location>
        <begin position="32"/>
        <end position="50"/>
    </location>
</feature>
<evidence type="ECO:0000259" key="9">
    <source>
        <dbReference type="Pfam" id="PF12698"/>
    </source>
</evidence>
<evidence type="ECO:0000313" key="10">
    <source>
        <dbReference type="EMBL" id="MCV7230127.1"/>
    </source>
</evidence>
<dbReference type="InterPro" id="IPR013525">
    <property type="entry name" value="ABC2_TM"/>
</dbReference>
<comment type="caution">
    <text evidence="10">The sequence shown here is derived from an EMBL/GenBank/DDBJ whole genome shotgun (WGS) entry which is preliminary data.</text>
</comment>
<evidence type="ECO:0000256" key="5">
    <source>
        <dbReference type="ARBA" id="ARBA00022989"/>
    </source>
</evidence>
<protein>
    <submittedName>
        <fullName evidence="10">ABC transporter permease</fullName>
    </submittedName>
</protein>
<evidence type="ECO:0000256" key="2">
    <source>
        <dbReference type="ARBA" id="ARBA00007783"/>
    </source>
</evidence>
<comment type="subcellular location">
    <subcellularLocation>
        <location evidence="1">Cell membrane</location>
        <topology evidence="1">Multi-pass membrane protein</topology>
    </subcellularLocation>
</comment>
<comment type="similarity">
    <text evidence="2">Belongs to the ABC-2 integral membrane protein family.</text>
</comment>
<dbReference type="InterPro" id="IPR051328">
    <property type="entry name" value="T7SS_ABC-Transporter"/>
</dbReference>
<evidence type="ECO:0000256" key="4">
    <source>
        <dbReference type="ARBA" id="ARBA00022692"/>
    </source>
</evidence>
<keyword evidence="4 8" id="KW-0812">Transmembrane</keyword>
<evidence type="ECO:0000313" key="11">
    <source>
        <dbReference type="Proteomes" id="UP001526201"/>
    </source>
</evidence>
<evidence type="ECO:0000256" key="6">
    <source>
        <dbReference type="ARBA" id="ARBA00023136"/>
    </source>
</evidence>
<keyword evidence="3" id="KW-1003">Cell membrane</keyword>
<evidence type="ECO:0000256" key="7">
    <source>
        <dbReference type="ARBA" id="ARBA00023251"/>
    </source>
</evidence>
<dbReference type="Pfam" id="PF12698">
    <property type="entry name" value="ABC2_membrane_3"/>
    <property type="match status" value="1"/>
</dbReference>
<dbReference type="PANTHER" id="PTHR43077">
    <property type="entry name" value="TRANSPORT PERMEASE YVFS-RELATED"/>
    <property type="match status" value="1"/>
</dbReference>
<dbReference type="InterPro" id="IPR000412">
    <property type="entry name" value="ABC_2_transport"/>
</dbReference>
<feature type="domain" description="ABC-2 type transporter transmembrane" evidence="9">
    <location>
        <begin position="46"/>
        <end position="257"/>
    </location>
</feature>
<name>A0ABT3CL81_9MYCO</name>
<feature type="transmembrane region" description="Helical" evidence="8">
    <location>
        <begin position="246"/>
        <end position="265"/>
    </location>
</feature>
<dbReference type="InterPro" id="IPR004377">
    <property type="entry name" value="ABC_transpt_DrrB/DrrC"/>
</dbReference>
<evidence type="ECO:0000256" key="8">
    <source>
        <dbReference type="SAM" id="Phobius"/>
    </source>
</evidence>
<evidence type="ECO:0000256" key="1">
    <source>
        <dbReference type="ARBA" id="ARBA00004651"/>
    </source>
</evidence>
<organism evidence="10 11">
    <name type="scientific">Mycolicibacterium komossense</name>
    <dbReference type="NCBI Taxonomy" id="1779"/>
    <lineage>
        <taxon>Bacteria</taxon>
        <taxon>Bacillati</taxon>
        <taxon>Actinomycetota</taxon>
        <taxon>Actinomycetes</taxon>
        <taxon>Mycobacteriales</taxon>
        <taxon>Mycobacteriaceae</taxon>
        <taxon>Mycolicibacterium</taxon>
    </lineage>
</organism>
<keyword evidence="11" id="KW-1185">Reference proteome</keyword>
<keyword evidence="5 8" id="KW-1133">Transmembrane helix</keyword>
<feature type="transmembrane region" description="Helical" evidence="8">
    <location>
        <begin position="183"/>
        <end position="201"/>
    </location>
</feature>
<feature type="transmembrane region" description="Helical" evidence="8">
    <location>
        <begin position="148"/>
        <end position="171"/>
    </location>
</feature>
<dbReference type="PANTHER" id="PTHR43077:SF8">
    <property type="entry name" value="DOXORUBICIN RESISTANCE ABC TRANSPORTER PERMEASE PROTEIN DRRB"/>
    <property type="match status" value="1"/>
</dbReference>
<accession>A0ABT3CL81</accession>
<reference evidence="10 11" key="1">
    <citation type="journal article" date="2022" name="BMC Genomics">
        <title>Comparative genome analysis of mycobacteria focusing on tRNA and non-coding RNA.</title>
        <authorList>
            <person name="Behra P.R.K."/>
            <person name="Pettersson B.M.F."/>
            <person name="Ramesh M."/>
            <person name="Das S."/>
            <person name="Dasgupta S."/>
            <person name="Kirsebom L.A."/>
        </authorList>
    </citation>
    <scope>NUCLEOTIDE SEQUENCE [LARGE SCALE GENOMIC DNA]</scope>
    <source>
        <strain evidence="10 11">DSM 44078</strain>
    </source>
</reference>
<keyword evidence="6 8" id="KW-0472">Membrane</keyword>
<dbReference type="NCBIfam" id="TIGR00025">
    <property type="entry name" value="Mtu_efflux"/>
    <property type="match status" value="1"/>
</dbReference>
<dbReference type="PIRSF" id="PIRSF006648">
    <property type="entry name" value="DrrB"/>
    <property type="match status" value="1"/>
</dbReference>
<feature type="transmembrane region" description="Helical" evidence="8">
    <location>
        <begin position="70"/>
        <end position="91"/>
    </location>
</feature>
<proteinExistence type="inferred from homology"/>
<feature type="transmembrane region" description="Helical" evidence="8">
    <location>
        <begin position="121"/>
        <end position="142"/>
    </location>
</feature>
<dbReference type="EMBL" id="JACKTY010000049">
    <property type="protein sequence ID" value="MCV7230127.1"/>
    <property type="molecule type" value="Genomic_DNA"/>
</dbReference>
<gene>
    <name evidence="10" type="ORF">H7J73_29385</name>
</gene>
<evidence type="ECO:0000256" key="3">
    <source>
        <dbReference type="ARBA" id="ARBA00022475"/>
    </source>
</evidence>
<dbReference type="RefSeq" id="WP_264071400.1">
    <property type="nucleotide sequence ID" value="NZ_JACKTY010000049.1"/>
</dbReference>
<sequence>MTVLTANRPRPSTVQQWWVLTARMVVPTLRNGEVAVGIAASAAVTASFYIPLNRLMSGPDLPMSSYAQYLMPLIALQAIAFASVSTAFRAATDAVQGLNRRLQALPIASVTPVAARITASLYRCVIGLAVALACGYVIGFRFHRGPLAITAFCLLVLLTGLALTFLGDVIGTNSRNPAATTQWLLLPQLIFGYLSVGLQPLHRFPEWIQPVVRDQPVSQLVYALQALAGDSGQWAVPATWSVVGPALAWAVAIIVLTVPWAVVVYRRRG</sequence>
<dbReference type="Proteomes" id="UP001526201">
    <property type="component" value="Unassembled WGS sequence"/>
</dbReference>